<evidence type="ECO:0000256" key="2">
    <source>
        <dbReference type="SAM" id="SignalP"/>
    </source>
</evidence>
<evidence type="ECO:0000313" key="3">
    <source>
        <dbReference type="EMBL" id="NIJ66280.1"/>
    </source>
</evidence>
<gene>
    <name evidence="3" type="ORF">FHR20_003253</name>
</gene>
<organism evidence="3 4">
    <name type="scientific">Sphingomonas leidyi</name>
    <dbReference type="NCBI Taxonomy" id="68569"/>
    <lineage>
        <taxon>Bacteria</taxon>
        <taxon>Pseudomonadati</taxon>
        <taxon>Pseudomonadota</taxon>
        <taxon>Alphaproteobacteria</taxon>
        <taxon>Sphingomonadales</taxon>
        <taxon>Sphingomonadaceae</taxon>
        <taxon>Sphingomonas</taxon>
    </lineage>
</organism>
<feature type="chain" id="PRO_5030931915" evidence="2">
    <location>
        <begin position="21"/>
        <end position="92"/>
    </location>
</feature>
<dbReference type="EMBL" id="JAASQV010000003">
    <property type="protein sequence ID" value="NIJ66280.1"/>
    <property type="molecule type" value="Genomic_DNA"/>
</dbReference>
<keyword evidence="4" id="KW-1185">Reference proteome</keyword>
<evidence type="ECO:0000313" key="4">
    <source>
        <dbReference type="Proteomes" id="UP000564677"/>
    </source>
</evidence>
<evidence type="ECO:0000256" key="1">
    <source>
        <dbReference type="SAM" id="MobiDB-lite"/>
    </source>
</evidence>
<feature type="signal peptide" evidence="2">
    <location>
        <begin position="1"/>
        <end position="20"/>
    </location>
</feature>
<dbReference type="AlphaFoldDB" id="A0A7X5V2D9"/>
<feature type="compositionally biased region" description="Low complexity" evidence="1">
    <location>
        <begin position="25"/>
        <end position="34"/>
    </location>
</feature>
<name>A0A7X5V2D9_9SPHN</name>
<dbReference type="Proteomes" id="UP000564677">
    <property type="component" value="Unassembled WGS sequence"/>
</dbReference>
<protein>
    <submittedName>
        <fullName evidence="3">Uncharacterized protein</fullName>
    </submittedName>
</protein>
<keyword evidence="2" id="KW-0732">Signal</keyword>
<proteinExistence type="predicted"/>
<reference evidence="3 4" key="1">
    <citation type="submission" date="2020-03" db="EMBL/GenBank/DDBJ databases">
        <title>Genomic Encyclopedia of Type Strains, Phase IV (KMG-IV): sequencing the most valuable type-strain genomes for metagenomic binning, comparative biology and taxonomic classification.</title>
        <authorList>
            <person name="Goeker M."/>
        </authorList>
    </citation>
    <scope>NUCLEOTIDE SEQUENCE [LARGE SCALE GENOMIC DNA]</scope>
    <source>
        <strain evidence="3 4">DSM 4733</strain>
    </source>
</reference>
<accession>A0A7X5V2D9</accession>
<dbReference type="RefSeq" id="WP_167300642.1">
    <property type="nucleotide sequence ID" value="NZ_CP170557.1"/>
</dbReference>
<sequence length="92" mass="9851">MTRKSILSAAAVLLAGATFAAGAVSPAAAAGNDPAKAKQEQEQSPAQAAKADTRKYCMNTETTSSRILRRDCRTRSEWLDLGVDPIEAMKRR</sequence>
<feature type="region of interest" description="Disordered" evidence="1">
    <location>
        <begin position="25"/>
        <end position="51"/>
    </location>
</feature>
<comment type="caution">
    <text evidence="3">The sequence shown here is derived from an EMBL/GenBank/DDBJ whole genome shotgun (WGS) entry which is preliminary data.</text>
</comment>